<evidence type="ECO:0000256" key="1">
    <source>
        <dbReference type="ARBA" id="ARBA00004127"/>
    </source>
</evidence>
<accession>A0A853GR56</accession>
<dbReference type="SUPFAM" id="SSF103473">
    <property type="entry name" value="MFS general substrate transporter"/>
    <property type="match status" value="1"/>
</dbReference>
<protein>
    <submittedName>
        <fullName evidence="8">MFS transporter</fullName>
    </submittedName>
</protein>
<evidence type="ECO:0000256" key="3">
    <source>
        <dbReference type="ARBA" id="ARBA00022692"/>
    </source>
</evidence>
<dbReference type="GO" id="GO:0012505">
    <property type="term" value="C:endomembrane system"/>
    <property type="evidence" value="ECO:0007669"/>
    <property type="project" value="UniProtKB-SubCell"/>
</dbReference>
<dbReference type="OrthoDB" id="9768783at2"/>
<evidence type="ECO:0000256" key="4">
    <source>
        <dbReference type="ARBA" id="ARBA00022989"/>
    </source>
</evidence>
<proteinExistence type="predicted"/>
<feature type="domain" description="Major facilitator superfamily (MFS) profile" evidence="7">
    <location>
        <begin position="252"/>
        <end position="442"/>
    </location>
</feature>
<dbReference type="RefSeq" id="WP_130039138.1">
    <property type="nucleotide sequence ID" value="NZ_JACCEV010000002.1"/>
</dbReference>
<evidence type="ECO:0000259" key="7">
    <source>
        <dbReference type="PROSITE" id="PS50850"/>
    </source>
</evidence>
<feature type="transmembrane region" description="Helical" evidence="6">
    <location>
        <begin position="69"/>
        <end position="90"/>
    </location>
</feature>
<dbReference type="PROSITE" id="PS50850">
    <property type="entry name" value="MFS"/>
    <property type="match status" value="1"/>
</dbReference>
<feature type="transmembrane region" description="Helical" evidence="6">
    <location>
        <begin position="290"/>
        <end position="310"/>
    </location>
</feature>
<feature type="transmembrane region" description="Helical" evidence="6">
    <location>
        <begin position="162"/>
        <end position="186"/>
    </location>
</feature>
<organism evidence="8 9">
    <name type="scientific">Pollutimonas harenae</name>
    <dbReference type="NCBI Taxonomy" id="657015"/>
    <lineage>
        <taxon>Bacteria</taxon>
        <taxon>Pseudomonadati</taxon>
        <taxon>Pseudomonadota</taxon>
        <taxon>Betaproteobacteria</taxon>
        <taxon>Burkholderiales</taxon>
        <taxon>Alcaligenaceae</taxon>
        <taxon>Pollutimonas</taxon>
    </lineage>
</organism>
<dbReference type="PANTHER" id="PTHR23519">
    <property type="entry name" value="AUTOPHAGY-RELATED PROTEIN 22"/>
    <property type="match status" value="1"/>
</dbReference>
<keyword evidence="9" id="KW-1185">Reference proteome</keyword>
<keyword evidence="5 6" id="KW-0472">Membrane</keyword>
<dbReference type="InterPro" id="IPR020846">
    <property type="entry name" value="MFS_dom"/>
</dbReference>
<dbReference type="AlphaFoldDB" id="A0A853GR56"/>
<sequence length="442" mass="47010">MPADKTGSASAVQASGPNSALNAGVAKREVWAWAMYDFANSGFTTVVLTTVFSVYFVGVVAAGKSWGTLAFTAALSLSYLLIMFTMPSLGARADARAGKRRLLFTSTVGCVVATALLGLTGPGDIFWGLLVIALANYCYCVGESIVAAFLPEIARPHALGRVSGWGWSFGYFGGMLALGLSLALVSWASGRGQTASQYVPYVMVLTAGLFALAAIPSFLFLRERTPPTHKPAEGVLGRLRAAWHDTSVNFPDFRILLICGACYQAGIAVVVTLAAVYATEAMGFTMEQTMLLVFTVNIAAAAGAFLFGYLQDRLGHKPALFMTLVGWIVMVLLAYSAIEVWVFWLAATVAGLCMGTSQSAGRAMVGALAPRKRLAEFYSLWTFAIQLAALVGPLFYGLVTWLTDGNHRLALLCTGVFFVAGLAVLTRLDFARGARARDTMSV</sequence>
<reference evidence="8 9" key="1">
    <citation type="submission" date="2020-07" db="EMBL/GenBank/DDBJ databases">
        <title>Taxonomic revisions and descriptions of new bacterial species based on genomic comparisons in the high-G+C-content subgroup of the family Alcaligenaceae.</title>
        <authorList>
            <person name="Szabo A."/>
            <person name="Felfoldi T."/>
        </authorList>
    </citation>
    <scope>NUCLEOTIDE SEQUENCE [LARGE SCALE GENOMIC DNA]</scope>
    <source>
        <strain evidence="8 9">DSM 25667</strain>
    </source>
</reference>
<evidence type="ECO:0000256" key="5">
    <source>
        <dbReference type="ARBA" id="ARBA00023136"/>
    </source>
</evidence>
<feature type="transmembrane region" description="Helical" evidence="6">
    <location>
        <begin position="255"/>
        <end position="278"/>
    </location>
</feature>
<name>A0A853GR56_9BURK</name>
<comment type="subcellular location">
    <subcellularLocation>
        <location evidence="1">Endomembrane system</location>
        <topology evidence="1">Multi-pass membrane protein</topology>
    </subcellularLocation>
</comment>
<dbReference type="EMBL" id="JACCEV010000002">
    <property type="protein sequence ID" value="NYT85558.1"/>
    <property type="molecule type" value="Genomic_DNA"/>
</dbReference>
<feature type="transmembrane region" description="Helical" evidence="6">
    <location>
        <begin position="102"/>
        <end position="119"/>
    </location>
</feature>
<dbReference type="PANTHER" id="PTHR23519:SF1">
    <property type="entry name" value="AUTOPHAGY-RELATED PROTEIN 22"/>
    <property type="match status" value="1"/>
</dbReference>
<dbReference type="InterPro" id="IPR024671">
    <property type="entry name" value="Atg22-like"/>
</dbReference>
<feature type="transmembrane region" description="Helical" evidence="6">
    <location>
        <begin position="377"/>
        <end position="403"/>
    </location>
</feature>
<evidence type="ECO:0000313" key="9">
    <source>
        <dbReference type="Proteomes" id="UP000554144"/>
    </source>
</evidence>
<comment type="caution">
    <text evidence="8">The sequence shown here is derived from an EMBL/GenBank/DDBJ whole genome shotgun (WGS) entry which is preliminary data.</text>
</comment>
<gene>
    <name evidence="8" type="ORF">H0A62_08080</name>
</gene>
<feature type="transmembrane region" description="Helical" evidence="6">
    <location>
        <begin position="409"/>
        <end position="430"/>
    </location>
</feature>
<feature type="transmembrane region" description="Helical" evidence="6">
    <location>
        <begin position="125"/>
        <end position="150"/>
    </location>
</feature>
<keyword evidence="3 6" id="KW-0812">Transmembrane</keyword>
<dbReference type="Gene3D" id="1.20.1250.20">
    <property type="entry name" value="MFS general substrate transporter like domains"/>
    <property type="match status" value="2"/>
</dbReference>
<feature type="transmembrane region" description="Helical" evidence="6">
    <location>
        <begin position="319"/>
        <end position="338"/>
    </location>
</feature>
<dbReference type="InterPro" id="IPR036259">
    <property type="entry name" value="MFS_trans_sf"/>
</dbReference>
<keyword evidence="2" id="KW-0813">Transport</keyword>
<evidence type="ECO:0000256" key="6">
    <source>
        <dbReference type="SAM" id="Phobius"/>
    </source>
</evidence>
<dbReference type="InterPro" id="IPR050495">
    <property type="entry name" value="ATG22/LtaA_families"/>
</dbReference>
<keyword evidence="4 6" id="KW-1133">Transmembrane helix</keyword>
<evidence type="ECO:0000256" key="2">
    <source>
        <dbReference type="ARBA" id="ARBA00022448"/>
    </source>
</evidence>
<feature type="transmembrane region" description="Helical" evidence="6">
    <location>
        <begin position="198"/>
        <end position="221"/>
    </location>
</feature>
<dbReference type="GO" id="GO:0022857">
    <property type="term" value="F:transmembrane transporter activity"/>
    <property type="evidence" value="ECO:0007669"/>
    <property type="project" value="InterPro"/>
</dbReference>
<dbReference type="Pfam" id="PF11700">
    <property type="entry name" value="ATG22"/>
    <property type="match status" value="1"/>
</dbReference>
<feature type="transmembrane region" description="Helical" evidence="6">
    <location>
        <begin position="43"/>
        <end position="63"/>
    </location>
</feature>
<evidence type="ECO:0000313" key="8">
    <source>
        <dbReference type="EMBL" id="NYT85558.1"/>
    </source>
</evidence>
<dbReference type="Proteomes" id="UP000554144">
    <property type="component" value="Unassembled WGS sequence"/>
</dbReference>